<dbReference type="GO" id="GO:0016787">
    <property type="term" value="F:hydrolase activity"/>
    <property type="evidence" value="ECO:0007669"/>
    <property type="project" value="UniProtKB-KW"/>
</dbReference>
<dbReference type="PANTHER" id="PTHR43283:SF3">
    <property type="entry name" value="BETA-LACTAMASE FAMILY PROTEIN (AFU_ORTHOLOGUE AFUA_5G07500)"/>
    <property type="match status" value="1"/>
</dbReference>
<sequence length="442" mass="47361">MAYREFDTPQISRRSLLRGGAWLTASAALAAVPMGRQAFARTPTATWTNVEAMVDKYVGSRKVANMVATLGWGQRDPLTIARGTLALGGPTKVDPDSLYRIYSMTKPVTGMAAMMLVDEGRLGLDQPIAELLPAYANIQVQKTYDGSIEDVVPAERPITVRHLLTHTAGLGYGIVQKGPITKAYERRGLVPGQVSRMPIPGIGRAQAVEGLDVFADRLAELPLVLQPGTKWSYSVGLDLMGRVIEVASGMAFDAFLKERIFEPTGMDSTFFTVPESEVDRFTTNYGILNNTPLPIDPARASIYLDKPAFPFGGAGLVSSSRDYDRFLRMLLGYGAIDGKRVMSEAAVKLGTSNLLPDTATTENTWVEGQGFGAGGRVSDGSYGWGGAAGTVGFVNYAAGLRGTLMTQYMPSEAYPIHAEFPKAVMADLAAMQAARQGAGEAL</sequence>
<dbReference type="Gene3D" id="3.40.710.10">
    <property type="entry name" value="DD-peptidase/beta-lactamase superfamily"/>
    <property type="match status" value="1"/>
</dbReference>
<proteinExistence type="predicted"/>
<dbReference type="InterPro" id="IPR012338">
    <property type="entry name" value="Beta-lactam/transpept-like"/>
</dbReference>
<protein>
    <submittedName>
        <fullName evidence="2">Serine hydrolase domain-containing protein</fullName>
        <ecNumber evidence="2">3.1.1.103</ecNumber>
    </submittedName>
</protein>
<dbReference type="EC" id="3.1.1.103" evidence="2"/>
<dbReference type="EMBL" id="JAVAIM010000001">
    <property type="protein sequence ID" value="MDP4575759.1"/>
    <property type="molecule type" value="Genomic_DNA"/>
</dbReference>
<dbReference type="Proteomes" id="UP001240639">
    <property type="component" value="Unassembled WGS sequence"/>
</dbReference>
<reference evidence="2 3" key="1">
    <citation type="submission" date="2023-08" db="EMBL/GenBank/DDBJ databases">
        <title>genomic of G39.</title>
        <authorList>
            <person name="Wang Y."/>
        </authorList>
    </citation>
    <scope>NUCLEOTIDE SEQUENCE [LARGE SCALE GENOMIC DNA]</scope>
    <source>
        <strain evidence="2 3">G39</strain>
    </source>
</reference>
<keyword evidence="2" id="KW-0378">Hydrolase</keyword>
<dbReference type="InterPro" id="IPR001466">
    <property type="entry name" value="Beta-lactam-related"/>
</dbReference>
<evidence type="ECO:0000259" key="1">
    <source>
        <dbReference type="Pfam" id="PF00144"/>
    </source>
</evidence>
<dbReference type="SUPFAM" id="SSF56601">
    <property type="entry name" value="beta-lactamase/transpeptidase-like"/>
    <property type="match status" value="1"/>
</dbReference>
<dbReference type="InterPro" id="IPR006311">
    <property type="entry name" value="TAT_signal"/>
</dbReference>
<comment type="caution">
    <text evidence="2">The sequence shown here is derived from an EMBL/GenBank/DDBJ whole genome shotgun (WGS) entry which is preliminary data.</text>
</comment>
<dbReference type="Pfam" id="PF00144">
    <property type="entry name" value="Beta-lactamase"/>
    <property type="match status" value="1"/>
</dbReference>
<evidence type="ECO:0000313" key="2">
    <source>
        <dbReference type="EMBL" id="MDP4575759.1"/>
    </source>
</evidence>
<dbReference type="PROSITE" id="PS51318">
    <property type="entry name" value="TAT"/>
    <property type="match status" value="1"/>
</dbReference>
<feature type="domain" description="Beta-lactamase-related" evidence="1">
    <location>
        <begin position="83"/>
        <end position="413"/>
    </location>
</feature>
<dbReference type="PANTHER" id="PTHR43283">
    <property type="entry name" value="BETA-LACTAMASE-RELATED"/>
    <property type="match status" value="1"/>
</dbReference>
<accession>A0ABT9HRJ0</accession>
<dbReference type="InterPro" id="IPR050789">
    <property type="entry name" value="Diverse_Enzym_Activities"/>
</dbReference>
<dbReference type="RefSeq" id="WP_305933009.1">
    <property type="nucleotide sequence ID" value="NZ_JAVAIM010000001.1"/>
</dbReference>
<evidence type="ECO:0000313" key="3">
    <source>
        <dbReference type="Proteomes" id="UP001240639"/>
    </source>
</evidence>
<name>A0ABT9HRJ0_9SPHN</name>
<keyword evidence="3" id="KW-1185">Reference proteome</keyword>
<organism evidence="2 3">
    <name type="scientific">Qipengyuania profundimaris</name>
    <dbReference type="NCBI Taxonomy" id="3067652"/>
    <lineage>
        <taxon>Bacteria</taxon>
        <taxon>Pseudomonadati</taxon>
        <taxon>Pseudomonadota</taxon>
        <taxon>Alphaproteobacteria</taxon>
        <taxon>Sphingomonadales</taxon>
        <taxon>Erythrobacteraceae</taxon>
        <taxon>Qipengyuania</taxon>
    </lineage>
</organism>
<gene>
    <name evidence="2" type="ORF">Q9K02_11465</name>
</gene>